<dbReference type="Pfam" id="PF02706">
    <property type="entry name" value="Wzz"/>
    <property type="match status" value="1"/>
</dbReference>
<dbReference type="InterPro" id="IPR005702">
    <property type="entry name" value="Wzc-like_C"/>
</dbReference>
<keyword evidence="6 15" id="KW-0812">Transmembrane</keyword>
<dbReference type="GO" id="GO:0005886">
    <property type="term" value="C:plasma membrane"/>
    <property type="evidence" value="ECO:0007669"/>
    <property type="project" value="UniProtKB-SubCell"/>
</dbReference>
<protein>
    <submittedName>
        <fullName evidence="19">Polysaccharide biosynthesis tyrosine autokinase</fullName>
        <ecNumber evidence="19">2.7.10.2</ecNumber>
    </submittedName>
</protein>
<evidence type="ECO:0000256" key="5">
    <source>
        <dbReference type="ARBA" id="ARBA00022679"/>
    </source>
</evidence>
<feature type="transmembrane region" description="Helical" evidence="15">
    <location>
        <begin position="436"/>
        <end position="456"/>
    </location>
</feature>
<keyword evidence="4" id="KW-0997">Cell inner membrane</keyword>
<organism evidence="19 20">
    <name type="scientific">Acinetobacter tandoii</name>
    <dbReference type="NCBI Taxonomy" id="202954"/>
    <lineage>
        <taxon>Bacteria</taxon>
        <taxon>Pseudomonadati</taxon>
        <taxon>Pseudomonadota</taxon>
        <taxon>Gammaproteobacteria</taxon>
        <taxon>Moraxellales</taxon>
        <taxon>Moraxellaceae</taxon>
        <taxon>Acinetobacter</taxon>
    </lineage>
</organism>
<dbReference type="NCBIfam" id="TIGR01007">
    <property type="entry name" value="eps_fam"/>
    <property type="match status" value="1"/>
</dbReference>
<keyword evidence="8 19" id="KW-0418">Kinase</keyword>
<dbReference type="InterPro" id="IPR032807">
    <property type="entry name" value="GNVR"/>
</dbReference>
<feature type="coiled-coil region" evidence="14">
    <location>
        <begin position="280"/>
        <end position="307"/>
    </location>
</feature>
<evidence type="ECO:0000256" key="1">
    <source>
        <dbReference type="ARBA" id="ARBA00004429"/>
    </source>
</evidence>
<gene>
    <name evidence="19" type="ORF">F4W09_14060</name>
</gene>
<evidence type="ECO:0000256" key="11">
    <source>
        <dbReference type="ARBA" id="ARBA00023136"/>
    </source>
</evidence>
<evidence type="ECO:0000313" key="19">
    <source>
        <dbReference type="EMBL" id="KAB1852709.1"/>
    </source>
</evidence>
<evidence type="ECO:0000256" key="2">
    <source>
        <dbReference type="ARBA" id="ARBA00008883"/>
    </source>
</evidence>
<evidence type="ECO:0000256" key="14">
    <source>
        <dbReference type="SAM" id="Coils"/>
    </source>
</evidence>
<evidence type="ECO:0000256" key="9">
    <source>
        <dbReference type="ARBA" id="ARBA00022840"/>
    </source>
</evidence>
<dbReference type="Pfam" id="PF23607">
    <property type="entry name" value="WZC_N"/>
    <property type="match status" value="1"/>
</dbReference>
<evidence type="ECO:0000259" key="16">
    <source>
        <dbReference type="Pfam" id="PF02706"/>
    </source>
</evidence>
<evidence type="ECO:0000256" key="10">
    <source>
        <dbReference type="ARBA" id="ARBA00022989"/>
    </source>
</evidence>
<dbReference type="RefSeq" id="WP_151505117.1">
    <property type="nucleotide sequence ID" value="NZ_VXLD01000012.1"/>
</dbReference>
<dbReference type="Pfam" id="PF13807">
    <property type="entry name" value="GNVR"/>
    <property type="match status" value="1"/>
</dbReference>
<evidence type="ECO:0000313" key="20">
    <source>
        <dbReference type="Proteomes" id="UP000325788"/>
    </source>
</evidence>
<feature type="domain" description="Tyrosine-protein kinase G-rich" evidence="18">
    <location>
        <begin position="378"/>
        <end position="459"/>
    </location>
</feature>
<dbReference type="GO" id="GO:0005524">
    <property type="term" value="F:ATP binding"/>
    <property type="evidence" value="ECO:0007669"/>
    <property type="project" value="UniProtKB-KW"/>
</dbReference>
<dbReference type="InterPro" id="IPR050445">
    <property type="entry name" value="Bact_polysacc_biosynth/exp"/>
</dbReference>
<evidence type="ECO:0000256" key="8">
    <source>
        <dbReference type="ARBA" id="ARBA00022777"/>
    </source>
</evidence>
<evidence type="ECO:0000256" key="4">
    <source>
        <dbReference type="ARBA" id="ARBA00022519"/>
    </source>
</evidence>
<comment type="similarity">
    <text evidence="2">Belongs to the etk/wzc family.</text>
</comment>
<feature type="domain" description="AAA" evidence="17">
    <location>
        <begin position="543"/>
        <end position="694"/>
    </location>
</feature>
<comment type="caution">
    <text evidence="19">The sequence shown here is derived from an EMBL/GenBank/DDBJ whole genome shotgun (WGS) entry which is preliminary data.</text>
</comment>
<keyword evidence="9" id="KW-0067">ATP-binding</keyword>
<keyword evidence="12" id="KW-0829">Tyrosine-protein kinase</keyword>
<accession>A0A5N4WAX3</accession>
<evidence type="ECO:0000256" key="6">
    <source>
        <dbReference type="ARBA" id="ARBA00022692"/>
    </source>
</evidence>
<dbReference type="EC" id="2.7.10.2" evidence="19"/>
<dbReference type="SUPFAM" id="SSF52540">
    <property type="entry name" value="P-loop containing nucleoside triphosphate hydrolases"/>
    <property type="match status" value="1"/>
</dbReference>
<dbReference type="AlphaFoldDB" id="A0A5N4WAX3"/>
<keyword evidence="11 15" id="KW-0472">Membrane</keyword>
<keyword evidence="7" id="KW-0547">Nucleotide-binding</keyword>
<feature type="transmembrane region" description="Helical" evidence="15">
    <location>
        <begin position="20"/>
        <end position="42"/>
    </location>
</feature>
<keyword evidence="3" id="KW-1003">Cell membrane</keyword>
<evidence type="ECO:0000259" key="17">
    <source>
        <dbReference type="Pfam" id="PF13614"/>
    </source>
</evidence>
<dbReference type="InterPro" id="IPR025669">
    <property type="entry name" value="AAA_dom"/>
</dbReference>
<comment type="subcellular location">
    <subcellularLocation>
        <location evidence="1">Cell inner membrane</location>
        <topology evidence="1">Multi-pass membrane protein</topology>
    </subcellularLocation>
</comment>
<comment type="catalytic activity">
    <reaction evidence="13">
        <text>L-tyrosyl-[protein] + ATP = O-phospho-L-tyrosyl-[protein] + ADP + H(+)</text>
        <dbReference type="Rhea" id="RHEA:10596"/>
        <dbReference type="Rhea" id="RHEA-COMP:10136"/>
        <dbReference type="Rhea" id="RHEA-COMP:20101"/>
        <dbReference type="ChEBI" id="CHEBI:15378"/>
        <dbReference type="ChEBI" id="CHEBI:30616"/>
        <dbReference type="ChEBI" id="CHEBI:46858"/>
        <dbReference type="ChEBI" id="CHEBI:61978"/>
        <dbReference type="ChEBI" id="CHEBI:456216"/>
    </reaction>
</comment>
<dbReference type="InterPro" id="IPR003856">
    <property type="entry name" value="LPS_length_determ_N"/>
</dbReference>
<dbReference type="EMBL" id="VXLD01000012">
    <property type="protein sequence ID" value="KAB1852709.1"/>
    <property type="molecule type" value="Genomic_DNA"/>
</dbReference>
<dbReference type="Gene3D" id="3.40.50.300">
    <property type="entry name" value="P-loop containing nucleotide triphosphate hydrolases"/>
    <property type="match status" value="1"/>
</dbReference>
<dbReference type="FunFam" id="3.40.50.300:FF:000527">
    <property type="entry name" value="Tyrosine-protein kinase etk"/>
    <property type="match status" value="1"/>
</dbReference>
<evidence type="ECO:0000256" key="13">
    <source>
        <dbReference type="ARBA" id="ARBA00053015"/>
    </source>
</evidence>
<proteinExistence type="inferred from homology"/>
<evidence type="ECO:0000259" key="18">
    <source>
        <dbReference type="Pfam" id="PF13807"/>
    </source>
</evidence>
<dbReference type="GO" id="GO:0042802">
    <property type="term" value="F:identical protein binding"/>
    <property type="evidence" value="ECO:0007669"/>
    <property type="project" value="UniProtKB-ARBA"/>
</dbReference>
<dbReference type="PANTHER" id="PTHR32309">
    <property type="entry name" value="TYROSINE-PROTEIN KINASE"/>
    <property type="match status" value="1"/>
</dbReference>
<dbReference type="GO" id="GO:0004715">
    <property type="term" value="F:non-membrane spanning protein tyrosine kinase activity"/>
    <property type="evidence" value="ECO:0007669"/>
    <property type="project" value="UniProtKB-EC"/>
</dbReference>
<dbReference type="Proteomes" id="UP000325788">
    <property type="component" value="Unassembled WGS sequence"/>
</dbReference>
<keyword evidence="5 19" id="KW-0808">Transferase</keyword>
<evidence type="ECO:0000256" key="3">
    <source>
        <dbReference type="ARBA" id="ARBA00022475"/>
    </source>
</evidence>
<dbReference type="CDD" id="cd05387">
    <property type="entry name" value="BY-kinase"/>
    <property type="match status" value="1"/>
</dbReference>
<feature type="domain" description="Polysaccharide chain length determinant N-terminal" evidence="16">
    <location>
        <begin position="12"/>
        <end position="102"/>
    </location>
</feature>
<dbReference type="Pfam" id="PF13614">
    <property type="entry name" value="AAA_31"/>
    <property type="match status" value="1"/>
</dbReference>
<sequence length="727" mass="81962">MSQHTNKVETSDLKELFFSLIAQWKLIALCTILSLGCALLYLRATPNTYAVSALIQVEDSKGAGTAALLGNLSSMVDQNSPAQAEIEILKSHLVLGNVIQHLNLDLQVSGTENTFFGRLLSPHIYKTQYSTQSVLFKDNEKAFEITQFKAPENYEDQSLELRFTDHQFSLTDPKTEQILLTAKVNQPNSIRTADGVWNITIHTQDQLNDTYLIQKKSLPAAIDNILTNYSVAEKGRLTGILGLNYQGTDKEHIIKVLNAILASYSQQNIERRSAETAQTLKFLDEQLPELKQQLDVAEREFNKFREQYNTVDVTRESELYLTQSINLETQKIALQQTRAELAQKYTAAHPEMKQVNAQLEAINNKINELNTTLKQLPDLQRRYLQLYREVEVKQQLYTNLLNSYQQLRISKAGEIGNVRIVDTAIKPIKPISPKKLQILVLSIFLGAFFGTLLAFLRNMLRTGIKDAAQIENVLNLPVYATVPHSPAQESHTKLLEKKKHIPILAVKNSDDIAIESLRSMRTAIQFALNHAPNNIIMISSPAPELGKSFIATNLAVILAQTNKRILLIDANLRRGHLHQYFNQDNQAGLADFLKGQQPLEQIIKHTEVENLSFITCGESPANPSELLSMEGFKNLLEQLSGQFDHIIIDTPPILAVTDSIIISQYAGVNLVIARYAKTQMKELDLVIHRFEQANTKITGIIINDIQRTVDSHYGYNYAYDYKSSKKV</sequence>
<evidence type="ECO:0000256" key="15">
    <source>
        <dbReference type="SAM" id="Phobius"/>
    </source>
</evidence>
<dbReference type="InterPro" id="IPR027417">
    <property type="entry name" value="P-loop_NTPase"/>
</dbReference>
<keyword evidence="10 15" id="KW-1133">Transmembrane helix</keyword>
<name>A0A5N4WAX3_9GAMM</name>
<reference evidence="19 20" key="1">
    <citation type="submission" date="2019-09" db="EMBL/GenBank/DDBJ databases">
        <title>Draft genome sequence of Acinetobacter tandoii W4-4-4 isolated from environmental water sample.</title>
        <authorList>
            <person name="Wee S.K."/>
            <person name="Yan B."/>
            <person name="Mustaffa S.B."/>
            <person name="Yap E.P.H."/>
        </authorList>
    </citation>
    <scope>NUCLEOTIDE SEQUENCE [LARGE SCALE GENOMIC DNA]</scope>
    <source>
        <strain evidence="19 20">W4-4-4</strain>
    </source>
</reference>
<keyword evidence="14" id="KW-0175">Coiled coil</keyword>
<dbReference type="PANTHER" id="PTHR32309:SF32">
    <property type="entry name" value="TYROSINE-PROTEIN KINASE ETK-RELATED"/>
    <property type="match status" value="1"/>
</dbReference>
<evidence type="ECO:0000256" key="7">
    <source>
        <dbReference type="ARBA" id="ARBA00022741"/>
    </source>
</evidence>
<evidence type="ECO:0000256" key="12">
    <source>
        <dbReference type="ARBA" id="ARBA00023137"/>
    </source>
</evidence>